<feature type="active site" description="Nucleophile" evidence="3">
    <location>
        <position position="110"/>
    </location>
</feature>
<dbReference type="EMBL" id="MUYU01000035">
    <property type="protein sequence ID" value="OOS20949.1"/>
    <property type="molecule type" value="Genomic_DNA"/>
</dbReference>
<dbReference type="InterPro" id="IPR027478">
    <property type="entry name" value="LdcA_N"/>
</dbReference>
<evidence type="ECO:0000256" key="2">
    <source>
        <dbReference type="ARBA" id="ARBA00022801"/>
    </source>
</evidence>
<name>A0A1T0CF79_9GAMM</name>
<comment type="similarity">
    <text evidence="1">Belongs to the peptidase S66 family.</text>
</comment>
<feature type="active site" description="Charge relay system" evidence="3">
    <location>
        <position position="294"/>
    </location>
</feature>
<evidence type="ECO:0000313" key="6">
    <source>
        <dbReference type="EMBL" id="OOS20949.1"/>
    </source>
</evidence>
<dbReference type="InterPro" id="IPR029062">
    <property type="entry name" value="Class_I_gatase-like"/>
</dbReference>
<keyword evidence="6" id="KW-0645">Protease</keyword>
<dbReference type="Gene3D" id="3.40.50.10740">
    <property type="entry name" value="Class I glutamine amidotransferase-like"/>
    <property type="match status" value="1"/>
</dbReference>
<dbReference type="SUPFAM" id="SSF52317">
    <property type="entry name" value="Class I glutamine amidotransferase-like"/>
    <property type="match status" value="1"/>
</dbReference>
<evidence type="ECO:0000256" key="3">
    <source>
        <dbReference type="PIRSR" id="PIRSR028757-1"/>
    </source>
</evidence>
<dbReference type="PANTHER" id="PTHR30237:SF6">
    <property type="entry name" value="CARBOXYPEPTIDASE YOCD-RELATED"/>
    <property type="match status" value="1"/>
</dbReference>
<protein>
    <submittedName>
        <fullName evidence="6">LD-carboxypeptidase</fullName>
    </submittedName>
</protein>
<evidence type="ECO:0000259" key="5">
    <source>
        <dbReference type="Pfam" id="PF17676"/>
    </source>
</evidence>
<dbReference type="InterPro" id="IPR003507">
    <property type="entry name" value="S66_fam"/>
</dbReference>
<dbReference type="SUPFAM" id="SSF141986">
    <property type="entry name" value="LD-carboxypeptidase A C-terminal domain-like"/>
    <property type="match status" value="1"/>
</dbReference>
<dbReference type="InterPro" id="IPR027461">
    <property type="entry name" value="Carboxypeptidase_A_C_sf"/>
</dbReference>
<dbReference type="PIRSF" id="PIRSF028757">
    <property type="entry name" value="LD-carboxypeptidase"/>
    <property type="match status" value="1"/>
</dbReference>
<sequence length="321" mass="36011">MKKLKIGDHIRVLSPSSSIARVGGFDANLSAKTTLENLGFRISFSQHYLEHDQLGSASIASRVADLHDAFSDPDVDMILATIGGFNSNELLPYLDYELIAKNPKIICGYSDTTAILTAIFAKTGMMTYMGANYTGFKMRELQDYQSRMWLQALTQHQYRLTPSAQWSSDAWYLPYATRQLFDTKWQVYHHGQASGVAIGGNLSTFALLNGTPYAPNIHQIKDYVLFLESSESHDHANILRQLTSVLQVYSTPKALLLGRFPKECQMSDELLTFILDKFPLLKTIPVMTHLDFAHTQPLFTFAIGGQVKIDTHTMTIEFVQG</sequence>
<feature type="domain" description="LD-carboxypeptidase C-terminal" evidence="5">
    <location>
        <begin position="194"/>
        <end position="309"/>
    </location>
</feature>
<reference evidence="6 7" key="1">
    <citation type="submission" date="2017-02" db="EMBL/GenBank/DDBJ databases">
        <title>Draft genome sequence of Moraxella pluranimalium CCUG 54913T type strain.</title>
        <authorList>
            <person name="Salva-Serra F."/>
            <person name="Engstrom-Jakobsson H."/>
            <person name="Thorell K."/>
            <person name="Jaen-Luchoro D."/>
            <person name="Gonzales-Siles L."/>
            <person name="Karlsson R."/>
            <person name="Yazdan S."/>
            <person name="Boulund F."/>
            <person name="Johnning A."/>
            <person name="Engstrand L."/>
            <person name="Kristiansson E."/>
            <person name="Moore E."/>
        </authorList>
    </citation>
    <scope>NUCLEOTIDE SEQUENCE [LARGE SCALE GENOMIC DNA]</scope>
    <source>
        <strain evidence="6 7">CCUG 54913</strain>
    </source>
</reference>
<dbReference type="InterPro" id="IPR040921">
    <property type="entry name" value="Peptidase_S66C"/>
</dbReference>
<feature type="active site" description="Charge relay system" evidence="3">
    <location>
        <position position="228"/>
    </location>
</feature>
<dbReference type="Pfam" id="PF02016">
    <property type="entry name" value="Peptidase_S66"/>
    <property type="match status" value="1"/>
</dbReference>
<comment type="caution">
    <text evidence="6">The sequence shown here is derived from an EMBL/GenBank/DDBJ whole genome shotgun (WGS) entry which is preliminary data.</text>
</comment>
<dbReference type="PANTHER" id="PTHR30237">
    <property type="entry name" value="MURAMOYLTETRAPEPTIDE CARBOXYPEPTIDASE"/>
    <property type="match status" value="1"/>
</dbReference>
<keyword evidence="2" id="KW-0378">Hydrolase</keyword>
<dbReference type="Gene3D" id="3.50.30.60">
    <property type="entry name" value="LD-carboxypeptidase A C-terminal domain-like"/>
    <property type="match status" value="1"/>
</dbReference>
<organism evidence="6 7">
    <name type="scientific">Moraxella pluranimalium</name>
    <dbReference type="NCBI Taxonomy" id="470453"/>
    <lineage>
        <taxon>Bacteria</taxon>
        <taxon>Pseudomonadati</taxon>
        <taxon>Pseudomonadota</taxon>
        <taxon>Gammaproteobacteria</taxon>
        <taxon>Moraxellales</taxon>
        <taxon>Moraxellaceae</taxon>
        <taxon>Moraxella</taxon>
    </lineage>
</organism>
<dbReference type="Proteomes" id="UP000189800">
    <property type="component" value="Unassembled WGS sequence"/>
</dbReference>
<evidence type="ECO:0000313" key="7">
    <source>
        <dbReference type="Proteomes" id="UP000189800"/>
    </source>
</evidence>
<keyword evidence="6" id="KW-0121">Carboxypeptidase</keyword>
<dbReference type="Pfam" id="PF17676">
    <property type="entry name" value="Peptidase_S66C"/>
    <property type="match status" value="1"/>
</dbReference>
<dbReference type="InterPro" id="IPR040449">
    <property type="entry name" value="Peptidase_S66_N"/>
</dbReference>
<evidence type="ECO:0000259" key="4">
    <source>
        <dbReference type="Pfam" id="PF02016"/>
    </source>
</evidence>
<dbReference type="STRING" id="470453.B0680_10320"/>
<proteinExistence type="inferred from homology"/>
<dbReference type="GO" id="GO:0004180">
    <property type="term" value="F:carboxypeptidase activity"/>
    <property type="evidence" value="ECO:0007669"/>
    <property type="project" value="UniProtKB-KW"/>
</dbReference>
<dbReference type="OrthoDB" id="9807329at2"/>
<gene>
    <name evidence="6" type="ORF">B0680_10320</name>
</gene>
<feature type="domain" description="LD-carboxypeptidase N-terminal" evidence="4">
    <location>
        <begin position="10"/>
        <end position="130"/>
    </location>
</feature>
<evidence type="ECO:0000256" key="1">
    <source>
        <dbReference type="ARBA" id="ARBA00010233"/>
    </source>
</evidence>
<dbReference type="AlphaFoldDB" id="A0A1T0CF79"/>
<accession>A0A1T0CF79</accession>
<dbReference type="CDD" id="cd07062">
    <property type="entry name" value="Peptidase_S66_mccF_like"/>
    <property type="match status" value="1"/>
</dbReference>
<keyword evidence="7" id="KW-1185">Reference proteome</keyword>